<proteinExistence type="inferred from homology"/>
<dbReference type="GO" id="GO:0022627">
    <property type="term" value="C:cytosolic small ribosomal subunit"/>
    <property type="evidence" value="ECO:0007669"/>
    <property type="project" value="TreeGrafter"/>
</dbReference>
<dbReference type="PATRIC" id="fig|869212.3.peg.2572"/>
<dbReference type="KEGG" id="tpx:Turpa_2555"/>
<reference evidence="11 12" key="1">
    <citation type="submission" date="2012-06" db="EMBL/GenBank/DDBJ databases">
        <title>The complete chromosome of genome of Turneriella parva DSM 21527.</title>
        <authorList>
            <consortium name="US DOE Joint Genome Institute (JGI-PGF)"/>
            <person name="Lucas S."/>
            <person name="Han J."/>
            <person name="Lapidus A."/>
            <person name="Bruce D."/>
            <person name="Goodwin L."/>
            <person name="Pitluck S."/>
            <person name="Peters L."/>
            <person name="Kyrpides N."/>
            <person name="Mavromatis K."/>
            <person name="Ivanova N."/>
            <person name="Mikhailova N."/>
            <person name="Chertkov O."/>
            <person name="Detter J.C."/>
            <person name="Tapia R."/>
            <person name="Han C."/>
            <person name="Land M."/>
            <person name="Hauser L."/>
            <person name="Markowitz V."/>
            <person name="Cheng J.-F."/>
            <person name="Hugenholtz P."/>
            <person name="Woyke T."/>
            <person name="Wu D."/>
            <person name="Gronow S."/>
            <person name="Wellnitz S."/>
            <person name="Brambilla E."/>
            <person name="Klenk H.-P."/>
            <person name="Eisen J.A."/>
        </authorList>
    </citation>
    <scope>NUCLEOTIDE SEQUENCE [LARGE SCALE GENOMIC DNA]</scope>
    <source>
        <strain evidence="12">ATCC BAA-1111 / DSM 21527 / NCTC 11395 / H</strain>
    </source>
</reference>
<evidence type="ECO:0000313" key="11">
    <source>
        <dbReference type="EMBL" id="AFM13195.1"/>
    </source>
</evidence>
<protein>
    <recommendedName>
        <fullName evidence="7 8">Small ribosomal subunit protein uS3</fullName>
    </recommendedName>
</protein>
<dbReference type="SUPFAM" id="SSF54821">
    <property type="entry name" value="Ribosomal protein S3 C-terminal domain"/>
    <property type="match status" value="1"/>
</dbReference>
<dbReference type="NCBIfam" id="TIGR01009">
    <property type="entry name" value="rpsC_bact"/>
    <property type="match status" value="1"/>
</dbReference>
<dbReference type="InterPro" id="IPR057258">
    <property type="entry name" value="Ribosomal_uS3"/>
</dbReference>
<feature type="domain" description="KH type-2" evidence="10">
    <location>
        <begin position="39"/>
        <end position="107"/>
    </location>
</feature>
<dbReference type="RefSeq" id="WP_014803700.1">
    <property type="nucleotide sequence ID" value="NC_018020.1"/>
</dbReference>
<comment type="similarity">
    <text evidence="1 8 9">Belongs to the universal ribosomal protein uS3 family.</text>
</comment>
<dbReference type="Pfam" id="PF07650">
    <property type="entry name" value="KH_2"/>
    <property type="match status" value="1"/>
</dbReference>
<dbReference type="GO" id="GO:0019843">
    <property type="term" value="F:rRNA binding"/>
    <property type="evidence" value="ECO:0007669"/>
    <property type="project" value="UniProtKB-UniRule"/>
</dbReference>
<dbReference type="InterPro" id="IPR018280">
    <property type="entry name" value="Ribosomal_uS3_CS"/>
</dbReference>
<dbReference type="Pfam" id="PF00189">
    <property type="entry name" value="Ribosomal_S3_C"/>
    <property type="match status" value="1"/>
</dbReference>
<name>I4B7D8_TURPD</name>
<accession>I4B7D8</accession>
<dbReference type="SUPFAM" id="SSF54814">
    <property type="entry name" value="Prokaryotic type KH domain (KH-domain type II)"/>
    <property type="match status" value="1"/>
</dbReference>
<dbReference type="PROSITE" id="PS50823">
    <property type="entry name" value="KH_TYPE_2"/>
    <property type="match status" value="1"/>
</dbReference>
<dbReference type="STRING" id="869212.Turpa_2555"/>
<dbReference type="InterPro" id="IPR004087">
    <property type="entry name" value="KH_dom"/>
</dbReference>
<keyword evidence="12" id="KW-1185">Reference proteome</keyword>
<dbReference type="InterPro" id="IPR009019">
    <property type="entry name" value="KH_sf_prok-type"/>
</dbReference>
<dbReference type="InterPro" id="IPR001351">
    <property type="entry name" value="Ribosomal_uS3_C"/>
</dbReference>
<organism evidence="11 12">
    <name type="scientific">Turneriella parva (strain ATCC BAA-1111 / DSM 21527 / NCTC 11395 / H)</name>
    <name type="common">Leptospira parva</name>
    <dbReference type="NCBI Taxonomy" id="869212"/>
    <lineage>
        <taxon>Bacteria</taxon>
        <taxon>Pseudomonadati</taxon>
        <taxon>Spirochaetota</taxon>
        <taxon>Spirochaetia</taxon>
        <taxon>Leptospirales</taxon>
        <taxon>Leptospiraceae</taxon>
        <taxon>Turneriella</taxon>
    </lineage>
</organism>
<dbReference type="AlphaFoldDB" id="I4B7D8"/>
<dbReference type="PROSITE" id="PS00548">
    <property type="entry name" value="RIBOSOMAL_S3"/>
    <property type="match status" value="1"/>
</dbReference>
<dbReference type="SMART" id="SM00322">
    <property type="entry name" value="KH"/>
    <property type="match status" value="1"/>
</dbReference>
<evidence type="ECO:0000256" key="8">
    <source>
        <dbReference type="HAMAP-Rule" id="MF_01309"/>
    </source>
</evidence>
<dbReference type="GO" id="GO:0003729">
    <property type="term" value="F:mRNA binding"/>
    <property type="evidence" value="ECO:0007669"/>
    <property type="project" value="UniProtKB-UniRule"/>
</dbReference>
<keyword evidence="2 8" id="KW-0699">rRNA-binding</keyword>
<evidence type="ECO:0000256" key="6">
    <source>
        <dbReference type="ARBA" id="ARBA00024998"/>
    </source>
</evidence>
<dbReference type="GO" id="GO:0006412">
    <property type="term" value="P:translation"/>
    <property type="evidence" value="ECO:0007669"/>
    <property type="project" value="UniProtKB-UniRule"/>
</dbReference>
<dbReference type="PANTHER" id="PTHR11760">
    <property type="entry name" value="30S/40S RIBOSOMAL PROTEIN S3"/>
    <property type="match status" value="1"/>
</dbReference>
<dbReference type="InterPro" id="IPR015946">
    <property type="entry name" value="KH_dom-like_a/b"/>
</dbReference>
<evidence type="ECO:0000256" key="9">
    <source>
        <dbReference type="RuleBase" id="RU003624"/>
    </source>
</evidence>
<keyword evidence="4 8" id="KW-0689">Ribosomal protein</keyword>
<gene>
    <name evidence="8" type="primary">rpsC</name>
    <name evidence="11" type="ordered locus">Turpa_2555</name>
</gene>
<evidence type="ECO:0000256" key="2">
    <source>
        <dbReference type="ARBA" id="ARBA00022730"/>
    </source>
</evidence>
<dbReference type="InterPro" id="IPR005704">
    <property type="entry name" value="Ribosomal_uS3_bac-typ"/>
</dbReference>
<dbReference type="CDD" id="cd02412">
    <property type="entry name" value="KH-II_30S_S3"/>
    <property type="match status" value="1"/>
</dbReference>
<evidence type="ECO:0000256" key="4">
    <source>
        <dbReference type="ARBA" id="ARBA00022980"/>
    </source>
</evidence>
<dbReference type="OrthoDB" id="9806396at2"/>
<dbReference type="EMBL" id="CP002959">
    <property type="protein sequence ID" value="AFM13195.1"/>
    <property type="molecule type" value="Genomic_DNA"/>
</dbReference>
<dbReference type="HAMAP" id="MF_01309_B">
    <property type="entry name" value="Ribosomal_uS3_B"/>
    <property type="match status" value="1"/>
</dbReference>
<dbReference type="Gene3D" id="3.30.300.20">
    <property type="match status" value="1"/>
</dbReference>
<dbReference type="InterPro" id="IPR036419">
    <property type="entry name" value="Ribosomal_S3_C_sf"/>
</dbReference>
<evidence type="ECO:0000259" key="10">
    <source>
        <dbReference type="PROSITE" id="PS50823"/>
    </source>
</evidence>
<dbReference type="HOGENOM" id="CLU_058591_0_2_12"/>
<dbReference type="GO" id="GO:0003735">
    <property type="term" value="F:structural constituent of ribosome"/>
    <property type="evidence" value="ECO:0007669"/>
    <property type="project" value="InterPro"/>
</dbReference>
<keyword evidence="3 8" id="KW-0694">RNA-binding</keyword>
<dbReference type="InterPro" id="IPR004044">
    <property type="entry name" value="KH_dom_type_2"/>
</dbReference>
<evidence type="ECO:0000256" key="1">
    <source>
        <dbReference type="ARBA" id="ARBA00010761"/>
    </source>
</evidence>
<comment type="function">
    <text evidence="6 8">Binds the lower part of the 30S subunit head. Binds mRNA in the 70S ribosome, positioning it for translation.</text>
</comment>
<dbReference type="PANTHER" id="PTHR11760:SF19">
    <property type="entry name" value="SMALL RIBOSOMAL SUBUNIT PROTEIN US3C"/>
    <property type="match status" value="1"/>
</dbReference>
<dbReference type="Gene3D" id="3.30.1140.32">
    <property type="entry name" value="Ribosomal protein S3, C-terminal domain"/>
    <property type="match status" value="1"/>
</dbReference>
<comment type="subunit">
    <text evidence="8">Part of the 30S ribosomal subunit. Forms a tight complex with proteins S10 and S14.</text>
</comment>
<keyword evidence="5 8" id="KW-0687">Ribonucleoprotein</keyword>
<evidence type="ECO:0000256" key="3">
    <source>
        <dbReference type="ARBA" id="ARBA00022884"/>
    </source>
</evidence>
<sequence length="225" mass="25457">MGQKTNPVGLRLKITRTWDSVWYHKKEMYASTLHEDLKIRKHIKDRFNKSGIVKVGIERFPEKVHVKLHSTKPGLVIGQQGKKIEALKATLRTMVTKPLEVKIIEVAKPDGSAQALAESVALQLEDRMAFRRAMKMALRSAIRAGALGVRVMVSGRLNGADMARREQYLEGRVPLHTLRAIIDYGTAEADTTFGKIGVKVWIYNGDYLEAKETDEDKYTVKRREA</sequence>
<evidence type="ECO:0000256" key="5">
    <source>
        <dbReference type="ARBA" id="ARBA00023274"/>
    </source>
</evidence>
<dbReference type="FunFam" id="3.30.300.20:FF:000001">
    <property type="entry name" value="30S ribosomal protein S3"/>
    <property type="match status" value="1"/>
</dbReference>
<evidence type="ECO:0000313" key="12">
    <source>
        <dbReference type="Proteomes" id="UP000006048"/>
    </source>
</evidence>
<dbReference type="Proteomes" id="UP000006048">
    <property type="component" value="Chromosome"/>
</dbReference>
<evidence type="ECO:0000256" key="7">
    <source>
        <dbReference type="ARBA" id="ARBA00035257"/>
    </source>
</evidence>